<keyword evidence="2" id="KW-0813">Transport</keyword>
<feature type="transmembrane region" description="Helical" evidence="8">
    <location>
        <begin position="287"/>
        <end position="311"/>
    </location>
</feature>
<feature type="transmembrane region" description="Helical" evidence="8">
    <location>
        <begin position="184"/>
        <end position="204"/>
    </location>
</feature>
<accession>A0A8J9ZD82</accession>
<dbReference type="GO" id="GO:0034632">
    <property type="term" value="F:retinol transmembrane transporter activity"/>
    <property type="evidence" value="ECO:0007669"/>
    <property type="project" value="InterPro"/>
</dbReference>
<dbReference type="GO" id="GO:0005886">
    <property type="term" value="C:plasma membrane"/>
    <property type="evidence" value="ECO:0007669"/>
    <property type="project" value="UniProtKB-SubCell"/>
</dbReference>
<feature type="transmembrane region" description="Helical" evidence="8">
    <location>
        <begin position="422"/>
        <end position="444"/>
    </location>
</feature>
<feature type="transmembrane region" description="Helical" evidence="8">
    <location>
        <begin position="72"/>
        <end position="90"/>
    </location>
</feature>
<evidence type="ECO:0000256" key="3">
    <source>
        <dbReference type="ARBA" id="ARBA00022475"/>
    </source>
</evidence>
<dbReference type="Proteomes" id="UP000838412">
    <property type="component" value="Chromosome 18"/>
</dbReference>
<keyword evidence="5 8" id="KW-1133">Transmembrane helix</keyword>
<dbReference type="Pfam" id="PF14752">
    <property type="entry name" value="RBP_receptor"/>
    <property type="match status" value="2"/>
</dbReference>
<keyword evidence="3" id="KW-1003">Cell membrane</keyword>
<dbReference type="PANTHER" id="PTHR21444">
    <property type="entry name" value="COILED-COIL DOMAIN-CONTAINING PROTEIN 180"/>
    <property type="match status" value="1"/>
</dbReference>
<feature type="transmembrane region" description="Helical" evidence="8">
    <location>
        <begin position="380"/>
        <end position="402"/>
    </location>
</feature>
<dbReference type="AlphaFoldDB" id="A0A8J9ZD82"/>
<evidence type="ECO:0000256" key="6">
    <source>
        <dbReference type="ARBA" id="ARBA00023136"/>
    </source>
</evidence>
<gene>
    <name evidence="9" type="primary">STRA6</name>
    <name evidence="9" type="ORF">BLAG_LOCUS11708</name>
</gene>
<evidence type="ECO:0000256" key="1">
    <source>
        <dbReference type="ARBA" id="ARBA00004651"/>
    </source>
</evidence>
<dbReference type="GO" id="GO:0071939">
    <property type="term" value="P:vitamin A import into cell"/>
    <property type="evidence" value="ECO:0007669"/>
    <property type="project" value="TreeGrafter"/>
</dbReference>
<dbReference type="OrthoDB" id="2376984at2759"/>
<feature type="transmembrane region" description="Helical" evidence="8">
    <location>
        <begin position="475"/>
        <end position="504"/>
    </location>
</feature>
<sequence>MFLYMTVFYAIAKVAELGIDYYPFFACMSASCRLLGAAIGLLYSVVWLLFYLSHAAECLDNPDLWYFPGQPLVEQLPVLICLLILVLQYARTCMGELLDRCTPHRAAASLPEVVDICPDLRTSFLPIMQQRIRLSGHHVTHIRDLLRRRTPAEELQRRKHLEVGSFSSLPLYRPAGGFRYSPRIVATFLVATICLYEVGIHLFTNPNLSPNPSPTFPITLPLGRRIPLLRAHRRHFSGRHHLSVRARGFRYSARIVATFLVATICLYEFGILSFVGVNSLITSLQRLLAVYSDLFVLVAPSLVGPALQFLAVSRGCYMIAFVTSSVLLVCYMLCALVRYRTHRLRLQRGDASFLPRPRDLPHPGNMLSESMKYSGIQIAYFLWGYYMLQLMLFLVAMVTSYFLVLPLLGLVSSLYLQPLWTLLPTVVLSLLVNYVQIIVSRKALLQDHRYKRRRGRDRTKALALNNRRVYHNFSYFLFFFNILLGFYSCLLRIAKSILLGLVFLARIDRSGLMQGYQHWDYGYMSYVSFLHVEHAHCHPVLVTFCRLLLQGNAARGRSCTPAEEGQLLADDQLTEMEQAIITPLTFPRLRHSSSSAGPPALVEGLHATKEPAAAAPSSSWHWQDIITSGSAGPPELVEGLHATKEPAAAAPSSSWHWQDIITSGSAGPPELVEGLHATKEPAAAAPSSSWHWQDIITSGSAGPPELVEGLHATKEPAAAAPSSSWHWQDIITSGSAGPPELVEGLHATKEPAAAAPSSSWHWQDIITSGSAGPPELVEGLHATKEPAAAAPSSSWHWQDIITSGSAGPPELVEGLHATKEPAAAAPSSSWHWQDIITSGSAGPPELVEGLHATKEPAAAAPSSSWHWQDIITSGSAGPPELVEGLHATKEPAAAAPSSSWHWQDIITSGSAGPPALVEGLHATKEPAAAAPSSSWHWQDIITSGSAGPPELVEGLHATKEPAAAAPSSSWHWQDIITSGSAGPPELVEGLHATKEPAAAAPSSSWHWQDIITSGSAGPPELVEGLHATKEPAAAAPSSSWHWQDIITSGSAGPPELVEGLHATKEPAAAAPSSSWHWQDIITSGSAGPPELVEGLHATKEPAAAAPSSSWHWQDIITSGSAGPPELVEGLHATKEPAAAAPSSSCHWQDIITSSIVRRWKVYTLLSIHSLAAPSSSRWKHDTMQRF</sequence>
<keyword evidence="6 8" id="KW-0472">Membrane</keyword>
<reference evidence="9" key="1">
    <citation type="submission" date="2022-01" db="EMBL/GenBank/DDBJ databases">
        <authorList>
            <person name="Braso-Vives M."/>
        </authorList>
    </citation>
    <scope>NUCLEOTIDE SEQUENCE</scope>
</reference>
<proteinExistence type="predicted"/>
<keyword evidence="7" id="KW-0675">Receptor</keyword>
<dbReference type="PANTHER" id="PTHR21444:SF15">
    <property type="entry name" value="RECEPTOR FOR RETINOL UPTAKE STRA6"/>
    <property type="match status" value="1"/>
</dbReference>
<feature type="transmembrane region" description="Helical" evidence="8">
    <location>
        <begin position="34"/>
        <end position="52"/>
    </location>
</feature>
<feature type="transmembrane region" description="Helical" evidence="8">
    <location>
        <begin position="317"/>
        <end position="339"/>
    </location>
</feature>
<evidence type="ECO:0000256" key="5">
    <source>
        <dbReference type="ARBA" id="ARBA00022989"/>
    </source>
</evidence>
<evidence type="ECO:0000256" key="4">
    <source>
        <dbReference type="ARBA" id="ARBA00022692"/>
    </source>
</evidence>
<feature type="transmembrane region" description="Helical" evidence="8">
    <location>
        <begin position="251"/>
        <end position="275"/>
    </location>
</feature>
<keyword evidence="4 8" id="KW-0812">Transmembrane</keyword>
<comment type="subcellular location">
    <subcellularLocation>
        <location evidence="1">Cell membrane</location>
        <topology evidence="1">Multi-pass membrane protein</topology>
    </subcellularLocation>
</comment>
<evidence type="ECO:0000313" key="10">
    <source>
        <dbReference type="Proteomes" id="UP000838412"/>
    </source>
</evidence>
<evidence type="ECO:0000256" key="8">
    <source>
        <dbReference type="SAM" id="Phobius"/>
    </source>
</evidence>
<keyword evidence="10" id="KW-1185">Reference proteome</keyword>
<name>A0A8J9ZD82_BRALA</name>
<evidence type="ECO:0000256" key="7">
    <source>
        <dbReference type="ARBA" id="ARBA00023170"/>
    </source>
</evidence>
<dbReference type="EMBL" id="OV696703">
    <property type="protein sequence ID" value="CAH1251265.1"/>
    <property type="molecule type" value="Genomic_DNA"/>
</dbReference>
<dbReference type="GO" id="GO:0038023">
    <property type="term" value="F:signaling receptor activity"/>
    <property type="evidence" value="ECO:0007669"/>
    <property type="project" value="InterPro"/>
</dbReference>
<evidence type="ECO:0000313" key="9">
    <source>
        <dbReference type="EMBL" id="CAH1251265.1"/>
    </source>
</evidence>
<protein>
    <submittedName>
        <fullName evidence="9">STRA6 protein</fullName>
    </submittedName>
</protein>
<dbReference type="InterPro" id="IPR026612">
    <property type="entry name" value="STRA6-like"/>
</dbReference>
<evidence type="ECO:0000256" key="2">
    <source>
        <dbReference type="ARBA" id="ARBA00022448"/>
    </source>
</evidence>
<organism evidence="9 10">
    <name type="scientific">Branchiostoma lanceolatum</name>
    <name type="common">Common lancelet</name>
    <name type="synonym">Amphioxus lanceolatum</name>
    <dbReference type="NCBI Taxonomy" id="7740"/>
    <lineage>
        <taxon>Eukaryota</taxon>
        <taxon>Metazoa</taxon>
        <taxon>Chordata</taxon>
        <taxon>Cephalochordata</taxon>
        <taxon>Leptocardii</taxon>
        <taxon>Amphioxiformes</taxon>
        <taxon>Branchiostomatidae</taxon>
        <taxon>Branchiostoma</taxon>
    </lineage>
</organism>